<dbReference type="PANTHER" id="PTHR43790:SF3">
    <property type="entry name" value="D-ALLOSE IMPORT ATP-BINDING PROTEIN ALSA-RELATED"/>
    <property type="match status" value="1"/>
</dbReference>
<keyword evidence="6 10" id="KW-0067">ATP-binding</keyword>
<keyword evidence="2" id="KW-1003">Cell membrane</keyword>
<accession>A0ABP4C0B4</accession>
<proteinExistence type="predicted"/>
<dbReference type="PROSITE" id="PS00211">
    <property type="entry name" value="ABC_TRANSPORTER_1"/>
    <property type="match status" value="1"/>
</dbReference>
<dbReference type="SMART" id="SM00382">
    <property type="entry name" value="AAA"/>
    <property type="match status" value="2"/>
</dbReference>
<evidence type="ECO:0000256" key="6">
    <source>
        <dbReference type="ARBA" id="ARBA00022840"/>
    </source>
</evidence>
<keyword evidence="11" id="KW-1185">Reference proteome</keyword>
<evidence type="ECO:0000256" key="8">
    <source>
        <dbReference type="ARBA" id="ARBA00023136"/>
    </source>
</evidence>
<dbReference type="PANTHER" id="PTHR43790">
    <property type="entry name" value="CARBOHYDRATE TRANSPORT ATP-BINDING PROTEIN MG119-RELATED"/>
    <property type="match status" value="1"/>
</dbReference>
<evidence type="ECO:0000313" key="10">
    <source>
        <dbReference type="EMBL" id="GAA0957896.1"/>
    </source>
</evidence>
<keyword evidence="7" id="KW-1278">Translocase</keyword>
<dbReference type="GO" id="GO:0005524">
    <property type="term" value="F:ATP binding"/>
    <property type="evidence" value="ECO:0007669"/>
    <property type="project" value="UniProtKB-KW"/>
</dbReference>
<sequence length="511" mass="54922">MPQAAALVRMTRIGKRYGGVQACREVDFTLGAGEVHALLGENGAGKSTLMKILSGDVTGYDGQIEINGSPVSFNGPTDAQAAGIAMIHQELDLVPGLSVADNIFLGRELRTPLRTVDRRRMEREARTLLIRSGVALDPRRPVGELRVGEQQLVTIAKAISLDARVLIMDEPTSALTTSEVERLFVVIRELRRSGVGIVYISHRMEEIAQVADRATVLRNGQNVASFDPRSLTTAEVVEAMVGRPVQTMFTTPDVATGDELLRVEDLVLTPRRPRPGRRDPAGISLSVRAGEIVGLAGLLGSGRTELLETLYGVAPGGSRSGRIVLQGKEIRPSGPRAALRRGIGFVPEDRRVSGLVLFHSILANTVVSSLPAYGRLGVIARRMERAASVRMADRLRLKYGRLQDEVGTLSGGNQQKVVFGRMLLTNPQLLLLDEPTRGVDINAKSEIYRLLGELAAQGIGVLLASSELPELVGVCDRVVVLRDGRDVASFTTTNSTEGDLLAAAMGEGALQ</sequence>
<dbReference type="CDD" id="cd03215">
    <property type="entry name" value="ABC_Carb_Monos_II"/>
    <property type="match status" value="1"/>
</dbReference>
<keyword evidence="1" id="KW-0813">Transport</keyword>
<evidence type="ECO:0000256" key="3">
    <source>
        <dbReference type="ARBA" id="ARBA00022597"/>
    </source>
</evidence>
<name>A0ABP4C0B4_9ACTN</name>
<feature type="domain" description="ABC transporter" evidence="9">
    <location>
        <begin position="8"/>
        <end position="244"/>
    </location>
</feature>
<dbReference type="Proteomes" id="UP001500542">
    <property type="component" value="Unassembled WGS sequence"/>
</dbReference>
<dbReference type="SUPFAM" id="SSF52540">
    <property type="entry name" value="P-loop containing nucleoside triphosphate hydrolases"/>
    <property type="match status" value="2"/>
</dbReference>
<feature type="domain" description="ABC transporter" evidence="9">
    <location>
        <begin position="261"/>
        <end position="508"/>
    </location>
</feature>
<dbReference type="RefSeq" id="WP_343980298.1">
    <property type="nucleotide sequence ID" value="NZ_BAAAHK010000019.1"/>
</dbReference>
<evidence type="ECO:0000256" key="7">
    <source>
        <dbReference type="ARBA" id="ARBA00022967"/>
    </source>
</evidence>
<comment type="caution">
    <text evidence="10">The sequence shown here is derived from an EMBL/GenBank/DDBJ whole genome shotgun (WGS) entry which is preliminary data.</text>
</comment>
<gene>
    <name evidence="10" type="ORF">GCM10009554_69310</name>
</gene>
<dbReference type="InterPro" id="IPR017871">
    <property type="entry name" value="ABC_transporter-like_CS"/>
</dbReference>
<dbReference type="InterPro" id="IPR003439">
    <property type="entry name" value="ABC_transporter-like_ATP-bd"/>
</dbReference>
<keyword evidence="5" id="KW-0547">Nucleotide-binding</keyword>
<dbReference type="InterPro" id="IPR027417">
    <property type="entry name" value="P-loop_NTPase"/>
</dbReference>
<dbReference type="EMBL" id="BAAAHK010000019">
    <property type="protein sequence ID" value="GAA0957896.1"/>
    <property type="molecule type" value="Genomic_DNA"/>
</dbReference>
<reference evidence="11" key="1">
    <citation type="journal article" date="2019" name="Int. J. Syst. Evol. Microbiol.">
        <title>The Global Catalogue of Microorganisms (GCM) 10K type strain sequencing project: providing services to taxonomists for standard genome sequencing and annotation.</title>
        <authorList>
            <consortium name="The Broad Institute Genomics Platform"/>
            <consortium name="The Broad Institute Genome Sequencing Center for Infectious Disease"/>
            <person name="Wu L."/>
            <person name="Ma J."/>
        </authorList>
    </citation>
    <scope>NUCLEOTIDE SEQUENCE [LARGE SCALE GENOMIC DNA]</scope>
    <source>
        <strain evidence="11">JCM 10977</strain>
    </source>
</reference>
<protein>
    <submittedName>
        <fullName evidence="10">Sugar ABC transporter ATP-binding protein</fullName>
    </submittedName>
</protein>
<keyword evidence="8" id="KW-0472">Membrane</keyword>
<evidence type="ECO:0000259" key="9">
    <source>
        <dbReference type="PROSITE" id="PS50893"/>
    </source>
</evidence>
<dbReference type="Pfam" id="PF00005">
    <property type="entry name" value="ABC_tran"/>
    <property type="match status" value="2"/>
</dbReference>
<dbReference type="InterPro" id="IPR003593">
    <property type="entry name" value="AAA+_ATPase"/>
</dbReference>
<dbReference type="Gene3D" id="3.40.50.300">
    <property type="entry name" value="P-loop containing nucleotide triphosphate hydrolases"/>
    <property type="match status" value="2"/>
</dbReference>
<dbReference type="PROSITE" id="PS50893">
    <property type="entry name" value="ABC_TRANSPORTER_2"/>
    <property type="match status" value="2"/>
</dbReference>
<evidence type="ECO:0000256" key="1">
    <source>
        <dbReference type="ARBA" id="ARBA00022448"/>
    </source>
</evidence>
<evidence type="ECO:0000256" key="4">
    <source>
        <dbReference type="ARBA" id="ARBA00022737"/>
    </source>
</evidence>
<keyword evidence="4" id="KW-0677">Repeat</keyword>
<keyword evidence="3" id="KW-0762">Sugar transport</keyword>
<evidence type="ECO:0000256" key="5">
    <source>
        <dbReference type="ARBA" id="ARBA00022741"/>
    </source>
</evidence>
<evidence type="ECO:0000256" key="2">
    <source>
        <dbReference type="ARBA" id="ARBA00022475"/>
    </source>
</evidence>
<dbReference type="CDD" id="cd03216">
    <property type="entry name" value="ABC_Carb_Monos_I"/>
    <property type="match status" value="1"/>
</dbReference>
<dbReference type="InterPro" id="IPR050107">
    <property type="entry name" value="ABC_carbohydrate_import_ATPase"/>
</dbReference>
<evidence type="ECO:0000313" key="11">
    <source>
        <dbReference type="Proteomes" id="UP001500542"/>
    </source>
</evidence>
<organism evidence="10 11">
    <name type="scientific">Kribbella koreensis</name>
    <dbReference type="NCBI Taxonomy" id="57909"/>
    <lineage>
        <taxon>Bacteria</taxon>
        <taxon>Bacillati</taxon>
        <taxon>Actinomycetota</taxon>
        <taxon>Actinomycetes</taxon>
        <taxon>Propionibacteriales</taxon>
        <taxon>Kribbellaceae</taxon>
        <taxon>Kribbella</taxon>
    </lineage>
</organism>